<reference evidence="2" key="1">
    <citation type="submission" date="2024-03" db="EMBL/GenBank/DDBJ databases">
        <authorList>
            <consortium name="ELIXIR-Norway"/>
            <consortium name="Elixir Norway"/>
        </authorList>
    </citation>
    <scope>NUCLEOTIDE SEQUENCE</scope>
</reference>
<keyword evidence="3" id="KW-1185">Reference proteome</keyword>
<name>A0ABP1B4T9_9BRYO</name>
<organism evidence="2 3">
    <name type="scientific">Sphagnum jensenii</name>
    <dbReference type="NCBI Taxonomy" id="128206"/>
    <lineage>
        <taxon>Eukaryota</taxon>
        <taxon>Viridiplantae</taxon>
        <taxon>Streptophyta</taxon>
        <taxon>Embryophyta</taxon>
        <taxon>Bryophyta</taxon>
        <taxon>Sphagnophytina</taxon>
        <taxon>Sphagnopsida</taxon>
        <taxon>Sphagnales</taxon>
        <taxon>Sphagnaceae</taxon>
        <taxon>Sphagnum</taxon>
    </lineage>
</organism>
<protein>
    <submittedName>
        <fullName evidence="2">Uncharacterized protein</fullName>
    </submittedName>
</protein>
<gene>
    <name evidence="2" type="ORF">CSSPJE1EN2_LOCUS12696</name>
</gene>
<evidence type="ECO:0000313" key="2">
    <source>
        <dbReference type="EMBL" id="CAK9869959.1"/>
    </source>
</evidence>
<feature type="region of interest" description="Disordered" evidence="1">
    <location>
        <begin position="15"/>
        <end position="49"/>
    </location>
</feature>
<dbReference type="Proteomes" id="UP001497522">
    <property type="component" value="Chromosome 19"/>
</dbReference>
<evidence type="ECO:0000313" key="3">
    <source>
        <dbReference type="Proteomes" id="UP001497522"/>
    </source>
</evidence>
<accession>A0ABP1B4T9</accession>
<dbReference type="EMBL" id="OZ023720">
    <property type="protein sequence ID" value="CAK9869959.1"/>
    <property type="molecule type" value="Genomic_DNA"/>
</dbReference>
<feature type="non-terminal residue" evidence="2">
    <location>
        <position position="62"/>
    </location>
</feature>
<feature type="non-terminal residue" evidence="2">
    <location>
        <position position="1"/>
    </location>
</feature>
<proteinExistence type="predicted"/>
<evidence type="ECO:0000256" key="1">
    <source>
        <dbReference type="SAM" id="MobiDB-lite"/>
    </source>
</evidence>
<sequence>REICYSEFGIRTEREGEREGKKKSRKNVTLTSESPGVVSGHGPVKRLLRERRRKCNSDRCAK</sequence>